<sequence>MSPADLEIVWQHDEVLLMKTADIQGTGRTPDPLLQGATTRS</sequence>
<evidence type="ECO:0000313" key="1">
    <source>
        <dbReference type="EMBL" id="AFK89181.1"/>
    </source>
</evidence>
<name>I3W0Q4_9MICC</name>
<protein>
    <submittedName>
        <fullName evidence="1">Uncharacterized protein</fullName>
    </submittedName>
</protein>
<reference evidence="1" key="1">
    <citation type="submission" date="2012-01" db="EMBL/GenBank/DDBJ databases">
        <authorList>
            <person name="Summers A.O."/>
            <person name="Wireman J."/>
            <person name="Sale K."/>
        </authorList>
    </citation>
    <scope>NUCLEOTIDE SEQUENCE</scope>
    <source>
        <strain evidence="1">J3-37</strain>
        <plasmid evidence="1">pJ337-114</plasmid>
    </source>
</reference>
<organism evidence="1">
    <name type="scientific">Arthrobacter sp. J3.37</name>
    <dbReference type="NCBI Taxonomy" id="347208"/>
    <lineage>
        <taxon>Bacteria</taxon>
        <taxon>Bacillati</taxon>
        <taxon>Actinomycetota</taxon>
        <taxon>Actinomycetes</taxon>
        <taxon>Micrococcales</taxon>
        <taxon>Micrococcaceae</taxon>
        <taxon>Arthrobacter</taxon>
    </lineage>
</organism>
<dbReference type="EMBL" id="JQ418527">
    <property type="protein sequence ID" value="AFK89181.1"/>
    <property type="molecule type" value="Genomic_DNA"/>
</dbReference>
<dbReference type="AlphaFoldDB" id="I3W0Q4"/>
<keyword evidence="1" id="KW-0614">Plasmid</keyword>
<geneLocation type="plasmid" evidence="1">
    <name>pJ337-114</name>
</geneLocation>
<accession>I3W0Q4</accession>
<proteinExistence type="predicted"/>